<proteinExistence type="inferred from homology"/>
<dbReference type="InterPro" id="IPR036058">
    <property type="entry name" value="Kazal_dom_sf"/>
</dbReference>
<feature type="domain" description="Kazal-like" evidence="11">
    <location>
        <begin position="580"/>
        <end position="627"/>
    </location>
</feature>
<feature type="domain" description="F5/8 type C" evidence="9">
    <location>
        <begin position="1"/>
        <end position="160"/>
    </location>
</feature>
<dbReference type="SMART" id="SM00280">
    <property type="entry name" value="KAZAL"/>
    <property type="match status" value="4"/>
</dbReference>
<dbReference type="InterPro" id="IPR050653">
    <property type="entry name" value="Prot_Inhib_GrowthFact_Antg"/>
</dbReference>
<feature type="domain" description="Kazal-like" evidence="11">
    <location>
        <begin position="261"/>
        <end position="308"/>
    </location>
</feature>
<dbReference type="Pfam" id="PF07648">
    <property type="entry name" value="Kazal_2"/>
    <property type="match status" value="4"/>
</dbReference>
<dbReference type="CDD" id="cd00109">
    <property type="entry name" value="Kunitz-type"/>
    <property type="match status" value="1"/>
</dbReference>
<dbReference type="GO" id="GO:0005615">
    <property type="term" value="C:extracellular space"/>
    <property type="evidence" value="ECO:0007669"/>
    <property type="project" value="TreeGrafter"/>
</dbReference>
<reference evidence="12 13" key="1">
    <citation type="submission" date="2022-05" db="EMBL/GenBank/DDBJ databases">
        <authorList>
            <consortium name="Genoscope - CEA"/>
            <person name="William W."/>
        </authorList>
    </citation>
    <scope>NUCLEOTIDE SEQUENCE [LARGE SCALE GENOMIC DNA]</scope>
</reference>
<dbReference type="SMART" id="SM00231">
    <property type="entry name" value="FA58C"/>
    <property type="match status" value="2"/>
</dbReference>
<dbReference type="PROSITE" id="PS00280">
    <property type="entry name" value="BPTI_KUNITZ_1"/>
    <property type="match status" value="1"/>
</dbReference>
<keyword evidence="6" id="KW-0166">Nematocyst</keyword>
<dbReference type="InterPro" id="IPR008979">
    <property type="entry name" value="Galactose-bd-like_sf"/>
</dbReference>
<feature type="compositionally biased region" description="Basic and acidic residues" evidence="7">
    <location>
        <begin position="840"/>
        <end position="851"/>
    </location>
</feature>
<evidence type="ECO:0000313" key="13">
    <source>
        <dbReference type="Proteomes" id="UP001159428"/>
    </source>
</evidence>
<dbReference type="InterPro" id="IPR020901">
    <property type="entry name" value="Prtase_inh_Kunz-CS"/>
</dbReference>
<name>A0AAU9WKN3_9CNID</name>
<accession>A0AAU9WKN3</accession>
<dbReference type="PANTHER" id="PTHR10913:SF81">
    <property type="entry name" value="KAZAL-LIKE DOMAIN-CONTAINING PROTEIN"/>
    <property type="match status" value="1"/>
</dbReference>
<feature type="compositionally biased region" description="Basic residues" evidence="7">
    <location>
        <begin position="827"/>
        <end position="839"/>
    </location>
</feature>
<dbReference type="InterPro" id="IPR036880">
    <property type="entry name" value="Kunitz_BPTI_sf"/>
</dbReference>
<dbReference type="PROSITE" id="PS50279">
    <property type="entry name" value="BPTI_KUNITZ_2"/>
    <property type="match status" value="1"/>
</dbReference>
<evidence type="ECO:0000259" key="9">
    <source>
        <dbReference type="PROSITE" id="PS50022"/>
    </source>
</evidence>
<dbReference type="InterPro" id="IPR000421">
    <property type="entry name" value="FA58C"/>
</dbReference>
<comment type="subcellular location">
    <subcellularLocation>
        <location evidence="1">Nematocyst</location>
    </subcellularLocation>
</comment>
<dbReference type="PROSITE" id="PS51465">
    <property type="entry name" value="KAZAL_2"/>
    <property type="match status" value="4"/>
</dbReference>
<dbReference type="GO" id="GO:0042151">
    <property type="term" value="C:nematocyst"/>
    <property type="evidence" value="ECO:0007669"/>
    <property type="project" value="UniProtKB-SubCell"/>
</dbReference>
<evidence type="ECO:0000259" key="10">
    <source>
        <dbReference type="PROSITE" id="PS50279"/>
    </source>
</evidence>
<dbReference type="InterPro" id="IPR002350">
    <property type="entry name" value="Kazal_dom"/>
</dbReference>
<feature type="non-terminal residue" evidence="12">
    <location>
        <position position="1"/>
    </location>
</feature>
<evidence type="ECO:0000256" key="6">
    <source>
        <dbReference type="ARBA" id="ARBA00023331"/>
    </source>
</evidence>
<gene>
    <name evidence="12" type="ORF">PMEA_00007533</name>
</gene>
<dbReference type="EMBL" id="CALNXJ010000016">
    <property type="protein sequence ID" value="CAH3117518.1"/>
    <property type="molecule type" value="Genomic_DNA"/>
</dbReference>
<keyword evidence="3" id="KW-0646">Protease inhibitor</keyword>
<dbReference type="AlphaFoldDB" id="A0AAU9WKN3"/>
<evidence type="ECO:0000256" key="3">
    <source>
        <dbReference type="ARBA" id="ARBA00022690"/>
    </source>
</evidence>
<feature type="domain" description="Kazal-like" evidence="11">
    <location>
        <begin position="650"/>
        <end position="697"/>
    </location>
</feature>
<keyword evidence="13" id="KW-1185">Reference proteome</keyword>
<feature type="domain" description="F5/8 type C" evidence="9">
    <location>
        <begin position="309"/>
        <end position="524"/>
    </location>
</feature>
<feature type="transmembrane region" description="Helical" evidence="8">
    <location>
        <begin position="794"/>
        <end position="814"/>
    </location>
</feature>
<dbReference type="PANTHER" id="PTHR10913">
    <property type="entry name" value="FOLLISTATIN-RELATED"/>
    <property type="match status" value="1"/>
</dbReference>
<feature type="domain" description="BPTI/Kunitz inhibitor" evidence="10">
    <location>
        <begin position="183"/>
        <end position="233"/>
    </location>
</feature>
<dbReference type="CDD" id="cd00057">
    <property type="entry name" value="FA58C"/>
    <property type="match status" value="1"/>
</dbReference>
<dbReference type="Gene3D" id="4.10.410.10">
    <property type="entry name" value="Pancreatic trypsin inhibitor Kunitz domain"/>
    <property type="match status" value="1"/>
</dbReference>
<evidence type="ECO:0000256" key="7">
    <source>
        <dbReference type="SAM" id="MobiDB-lite"/>
    </source>
</evidence>
<feature type="region of interest" description="Disordered" evidence="7">
    <location>
        <begin position="824"/>
        <end position="851"/>
    </location>
</feature>
<dbReference type="GO" id="GO:0030154">
    <property type="term" value="P:cell differentiation"/>
    <property type="evidence" value="ECO:0007669"/>
    <property type="project" value="TreeGrafter"/>
</dbReference>
<keyword evidence="8" id="KW-1133">Transmembrane helix</keyword>
<dbReference type="SMART" id="SM00131">
    <property type="entry name" value="KU"/>
    <property type="match status" value="1"/>
</dbReference>
<dbReference type="Pfam" id="PF00754">
    <property type="entry name" value="F5_F8_type_C"/>
    <property type="match status" value="2"/>
</dbReference>
<protein>
    <submittedName>
        <fullName evidence="12">Uncharacterized protein</fullName>
    </submittedName>
</protein>
<keyword evidence="4" id="KW-0722">Serine protease inhibitor</keyword>
<dbReference type="PROSITE" id="PS50022">
    <property type="entry name" value="FA58C_3"/>
    <property type="match status" value="2"/>
</dbReference>
<evidence type="ECO:0000256" key="8">
    <source>
        <dbReference type="SAM" id="Phobius"/>
    </source>
</evidence>
<dbReference type="Gene3D" id="2.60.120.260">
    <property type="entry name" value="Galactose-binding domain-like"/>
    <property type="match status" value="2"/>
</dbReference>
<keyword evidence="5" id="KW-1015">Disulfide bond</keyword>
<evidence type="ECO:0000259" key="11">
    <source>
        <dbReference type="PROSITE" id="PS51465"/>
    </source>
</evidence>
<dbReference type="Proteomes" id="UP001159428">
    <property type="component" value="Unassembled WGS sequence"/>
</dbReference>
<dbReference type="PROSITE" id="PS01286">
    <property type="entry name" value="FA58C_2"/>
    <property type="match status" value="1"/>
</dbReference>
<evidence type="ECO:0000256" key="5">
    <source>
        <dbReference type="ARBA" id="ARBA00023157"/>
    </source>
</evidence>
<dbReference type="GO" id="GO:0030510">
    <property type="term" value="P:regulation of BMP signaling pathway"/>
    <property type="evidence" value="ECO:0007669"/>
    <property type="project" value="TreeGrafter"/>
</dbReference>
<keyword evidence="8" id="KW-0812">Transmembrane</keyword>
<dbReference type="Pfam" id="PF00014">
    <property type="entry name" value="Kunitz_BPTI"/>
    <property type="match status" value="1"/>
</dbReference>
<comment type="similarity">
    <text evidence="2">Belongs to the venom Kunitz-type family. Sea anemone type 2 potassium channel toxin subfamily.</text>
</comment>
<organism evidence="12 13">
    <name type="scientific">Pocillopora meandrina</name>
    <dbReference type="NCBI Taxonomy" id="46732"/>
    <lineage>
        <taxon>Eukaryota</taxon>
        <taxon>Metazoa</taxon>
        <taxon>Cnidaria</taxon>
        <taxon>Anthozoa</taxon>
        <taxon>Hexacorallia</taxon>
        <taxon>Scleractinia</taxon>
        <taxon>Astrocoeniina</taxon>
        <taxon>Pocilloporidae</taxon>
        <taxon>Pocillopora</taxon>
    </lineage>
</organism>
<dbReference type="SUPFAM" id="SSF49785">
    <property type="entry name" value="Galactose-binding domain-like"/>
    <property type="match status" value="2"/>
</dbReference>
<dbReference type="PRINTS" id="PR00759">
    <property type="entry name" value="BASICPTASE"/>
</dbReference>
<sequence>CPLSLRDHGNKVKITMSATSELDKNHTARDGWLTNIDVLRSLKTLNGFIDSSWCAAPSFDLRAQHLQVDLPRAYSMSAISTQGAVSEKSWVSSYLVHYHNGEAFNPLTDIKGQIKEFKGNTDQSSIVRHWLMPHMYGKIVRFYPTSFVGRLCMSVEIHGCSSKDLSMWHIPREQYEKEKPIRCNLPKQPGNCMASLRKWFFNNKTRQCEPFSYGGCNGNLNNFHTEDICRQECSVFEKCKKRCSAPFSSCGKNERGEEKCECIQECSKIIEHVCGSDGVTYVNECLFKKASCEKNTTMSIVGKGSCTACLSSLRLGDGQIRDQQISASSELDTNHAAKHGMISLTGQVPQDSSWCSAPTLGMGTQYLQVDLLSVHILSGFSTRGAVIDKFWVSRYLVRYSLNGIDWILIKNYDGKDEVTLREFHVQLHVLCPTPNLLIGSLIIKSSIRQKKISDGEKPIHLNVRSVQLLPTEVLFQIYKEFKGNTDPSSTVHHWLKPRLDARFVRFSPTSFTGQRCMRIELYGCKMSHLNTGSKSLTEGKICYNPTLLPFAVFLGLGCKTKCAAPFSFCVKHKGNEEKCECIQECPYFLKQVCGSDDVTYDNECLLKKTACEKNREITIKKNGNCTGCNKNCSAPFSRCVKDGGNREKCICNQECPKILKQVCGSDFVTYGNECLLKKTACVEEKELTVLKKGACAGASTVCENGPCPPFATCVESDNGNRCACPWCSHNRTRKICGSDWRTYKNFCELKRYACENNKHISVVSRGECEVSFLEANPEEKPAKQEKSSGFMKKIYISGIAVLILGVVIAIAMCASQPKIRRIQNNSHRNKSSFKKRHSKYQNEKPTTKENL</sequence>
<evidence type="ECO:0000256" key="4">
    <source>
        <dbReference type="ARBA" id="ARBA00022900"/>
    </source>
</evidence>
<dbReference type="SUPFAM" id="SSF100895">
    <property type="entry name" value="Kazal-type serine protease inhibitors"/>
    <property type="match status" value="4"/>
</dbReference>
<dbReference type="CDD" id="cd00104">
    <property type="entry name" value="KAZAL_FS"/>
    <property type="match status" value="4"/>
</dbReference>
<dbReference type="InterPro" id="IPR002223">
    <property type="entry name" value="Kunitz_BPTI"/>
</dbReference>
<evidence type="ECO:0000313" key="12">
    <source>
        <dbReference type="EMBL" id="CAH3117518.1"/>
    </source>
</evidence>
<comment type="caution">
    <text evidence="12">The sequence shown here is derived from an EMBL/GenBank/DDBJ whole genome shotgun (WGS) entry which is preliminary data.</text>
</comment>
<dbReference type="GO" id="GO:0004867">
    <property type="term" value="F:serine-type endopeptidase inhibitor activity"/>
    <property type="evidence" value="ECO:0007669"/>
    <property type="project" value="UniProtKB-KW"/>
</dbReference>
<dbReference type="Gene3D" id="3.30.60.30">
    <property type="match status" value="4"/>
</dbReference>
<keyword evidence="8" id="KW-0472">Membrane</keyword>
<evidence type="ECO:0000256" key="1">
    <source>
        <dbReference type="ARBA" id="ARBA00004532"/>
    </source>
</evidence>
<evidence type="ECO:0000256" key="2">
    <source>
        <dbReference type="ARBA" id="ARBA00007226"/>
    </source>
</evidence>
<feature type="domain" description="Kazal-like" evidence="11">
    <location>
        <begin position="723"/>
        <end position="770"/>
    </location>
</feature>
<dbReference type="SUPFAM" id="SSF57362">
    <property type="entry name" value="BPTI-like"/>
    <property type="match status" value="1"/>
</dbReference>